<dbReference type="Pfam" id="PF00580">
    <property type="entry name" value="UvrD-helicase"/>
    <property type="match status" value="1"/>
</dbReference>
<dbReference type="Gene3D" id="3.40.50.300">
    <property type="entry name" value="P-loop containing nucleotide triphosphate hydrolases"/>
    <property type="match status" value="2"/>
</dbReference>
<dbReference type="GO" id="GO:0016787">
    <property type="term" value="F:hydrolase activity"/>
    <property type="evidence" value="ECO:0007669"/>
    <property type="project" value="UniProtKB-KW"/>
</dbReference>
<dbReference type="GO" id="GO:0004386">
    <property type="term" value="F:helicase activity"/>
    <property type="evidence" value="ECO:0007669"/>
    <property type="project" value="UniProtKB-KW"/>
</dbReference>
<proteinExistence type="predicted"/>
<organism evidence="9 10">
    <name type="scientific">Halorhodospira halochloris</name>
    <name type="common">Ectothiorhodospira halochloris</name>
    <dbReference type="NCBI Taxonomy" id="1052"/>
    <lineage>
        <taxon>Bacteria</taxon>
        <taxon>Pseudomonadati</taxon>
        <taxon>Pseudomonadota</taxon>
        <taxon>Gammaproteobacteria</taxon>
        <taxon>Chromatiales</taxon>
        <taxon>Ectothiorhodospiraceae</taxon>
        <taxon>Halorhodospira</taxon>
    </lineage>
</organism>
<keyword evidence="4" id="KW-0067">ATP-binding</keyword>
<dbReference type="InterPro" id="IPR002110">
    <property type="entry name" value="Ankyrin_rpt"/>
</dbReference>
<dbReference type="InterPro" id="IPR036770">
    <property type="entry name" value="Ankyrin_rpt-contain_sf"/>
</dbReference>
<dbReference type="PROSITE" id="PS50088">
    <property type="entry name" value="ANK_REPEAT"/>
    <property type="match status" value="1"/>
</dbReference>
<feature type="region of interest" description="Disordered" evidence="7">
    <location>
        <begin position="92"/>
        <end position="113"/>
    </location>
</feature>
<gene>
    <name evidence="9" type="ORF">HH1059_16340</name>
</gene>
<dbReference type="OrthoDB" id="7066673at2"/>
<dbReference type="AlphaFoldDB" id="A0A0X8XCN6"/>
<feature type="repeat" description="ANK" evidence="5">
    <location>
        <begin position="712"/>
        <end position="744"/>
    </location>
</feature>
<evidence type="ECO:0000256" key="3">
    <source>
        <dbReference type="ARBA" id="ARBA00022806"/>
    </source>
</evidence>
<sequence>MKVLIYNELEPEYIDGFDKVYNALQSGNFAQADVRKIGDNLYRARLNRSDRLLFTLRKAAGEKCCLILEHIPNHNYDKSRFLRGGAVIDEDKIPPVKSPAETSPESSEHLNPNKDRFNLLDKVITFDDQQEDIYYLQPPIIMIGSAGSGKTALAIEKLKEMQGAILYISQSPFLVEHSRNLYYSHGYYNPNQTPKFLSYKEFIESIRVPEGTELSAEEFCDWFYRQPESKDLKSPHKVFEEIRGVIAGQAYSSPYLDRASYNGLGVRQSIFNHNVRDKVYDVFEKYLNYLKKEGRYDPIILSHQYLPKINKQYDFVVVDELQDLTNIQILLILKSLNRPHNFLFCGDANQIVHPNHFSWANIKSLIRSLQYPISSGRLVNVLHNNYRNSSNITEIANRVLKIKQKRFGSIDKESNVFVTNAKRDSGKIQLLEDKPPVRQALNEFTGLSANVAVIVLHPSQKYDARGKFETPLIFSIQEAKGLEYDSIIFYNIISDEAEIYEAIASGIDKQDLDSDNIGFARSRDKTDKSIETYKFYINALYVGITRAVKNIYWVECDQNHKFLHLLGLVERLDNKVAGKKERSTLKKWRSEAKRLELQGQEEQANEIRHKILQHNQAPWHTINREEFESLRDQVFNRGINKYRLELFEYSLLHCHLPTLCALSRERFGPATQNEIDAVRQVHRNHFMGYNQRNYQTVIKQTDKFGVDHPTRYNLTPLMIAARMGNYQLLEDLINLGADPAVVADNGFNPVHFALEQAYLDTDFAAHKLTPVYQLLAPLNLSLQADSKLLMLDRQQMEFFLFYWLSMLFYRGLGPLVGSGENGFTADWISSTLAHLPNDILPESCKQPSFILDVLYANEFRRSSDNSLRLFRRTTGNSFVINPGVQVRPGKGWTPYYHLFQPHDLDPGVTPERIYQEKITNNKKIREPIDAKQLYEIHMQRDRNVGIFRNWLIEQTRTWTM</sequence>
<keyword evidence="10" id="KW-1185">Reference proteome</keyword>
<dbReference type="GO" id="GO:0005524">
    <property type="term" value="F:ATP binding"/>
    <property type="evidence" value="ECO:0007669"/>
    <property type="project" value="UniProtKB-KW"/>
</dbReference>
<dbReference type="InterPro" id="IPR027417">
    <property type="entry name" value="P-loop_NTPase"/>
</dbReference>
<reference evidence="9" key="1">
    <citation type="submission" date="2016-02" db="EMBL/GenBank/DDBJ databases">
        <title>Halorhodospira halochloris DSM-1059 complete genome, version 2.</title>
        <authorList>
            <person name="Tsukatani Y."/>
        </authorList>
    </citation>
    <scope>NUCLEOTIDE SEQUENCE</scope>
    <source>
        <strain evidence="9">DSM 1059</strain>
    </source>
</reference>
<dbReference type="SUPFAM" id="SSF48403">
    <property type="entry name" value="Ankyrin repeat"/>
    <property type="match status" value="1"/>
</dbReference>
<dbReference type="InterPro" id="IPR039904">
    <property type="entry name" value="TRANK1"/>
</dbReference>
<dbReference type="RefSeq" id="WP_096409721.1">
    <property type="nucleotide sequence ID" value="NZ_AP017372.2"/>
</dbReference>
<keyword evidence="6" id="KW-0175">Coiled coil</keyword>
<dbReference type="KEGG" id="hhk:HH1059_16340"/>
<dbReference type="InterPro" id="IPR014016">
    <property type="entry name" value="UvrD-like_ATP-bd"/>
</dbReference>
<dbReference type="Gene3D" id="1.25.40.20">
    <property type="entry name" value="Ankyrin repeat-containing domain"/>
    <property type="match status" value="1"/>
</dbReference>
<evidence type="ECO:0000313" key="10">
    <source>
        <dbReference type="Proteomes" id="UP000218890"/>
    </source>
</evidence>
<dbReference type="EMBL" id="AP017372">
    <property type="protein sequence ID" value="BAU58344.1"/>
    <property type="molecule type" value="Genomic_DNA"/>
</dbReference>
<dbReference type="SMART" id="SM00248">
    <property type="entry name" value="ANK"/>
    <property type="match status" value="1"/>
</dbReference>
<name>A0A0X8XCN6_HALHR</name>
<keyword evidence="5" id="KW-0040">ANK repeat</keyword>
<dbReference type="Proteomes" id="UP000218890">
    <property type="component" value="Chromosome"/>
</dbReference>
<evidence type="ECO:0000259" key="8">
    <source>
        <dbReference type="Pfam" id="PF00580"/>
    </source>
</evidence>
<evidence type="ECO:0000256" key="2">
    <source>
        <dbReference type="ARBA" id="ARBA00022801"/>
    </source>
</evidence>
<evidence type="ECO:0000256" key="6">
    <source>
        <dbReference type="SAM" id="Coils"/>
    </source>
</evidence>
<dbReference type="PROSITE" id="PS50297">
    <property type="entry name" value="ANK_REP_REGION"/>
    <property type="match status" value="1"/>
</dbReference>
<dbReference type="PANTHER" id="PTHR21529:SF4">
    <property type="entry name" value="TPR AND ANKYRIN REPEAT-CONTAINING PROTEIN 1"/>
    <property type="match status" value="1"/>
</dbReference>
<evidence type="ECO:0000256" key="5">
    <source>
        <dbReference type="PROSITE-ProRule" id="PRU00023"/>
    </source>
</evidence>
<dbReference type="SUPFAM" id="SSF52540">
    <property type="entry name" value="P-loop containing nucleoside triphosphate hydrolases"/>
    <property type="match status" value="1"/>
</dbReference>
<evidence type="ECO:0000256" key="1">
    <source>
        <dbReference type="ARBA" id="ARBA00022741"/>
    </source>
</evidence>
<evidence type="ECO:0000313" key="9">
    <source>
        <dbReference type="EMBL" id="BAU58344.1"/>
    </source>
</evidence>
<dbReference type="Pfam" id="PF00023">
    <property type="entry name" value="Ank"/>
    <property type="match status" value="1"/>
</dbReference>
<feature type="domain" description="UvrD-like helicase ATP-binding" evidence="8">
    <location>
        <begin position="272"/>
        <end position="353"/>
    </location>
</feature>
<dbReference type="PANTHER" id="PTHR21529">
    <property type="entry name" value="MAMMARY TURMOR VIRUS RECEPTOR HOMOLOG 1, 2 MTVR1, 2"/>
    <property type="match status" value="1"/>
</dbReference>
<keyword evidence="2" id="KW-0378">Hydrolase</keyword>
<evidence type="ECO:0000256" key="4">
    <source>
        <dbReference type="ARBA" id="ARBA00022840"/>
    </source>
</evidence>
<evidence type="ECO:0000256" key="7">
    <source>
        <dbReference type="SAM" id="MobiDB-lite"/>
    </source>
</evidence>
<keyword evidence="1" id="KW-0547">Nucleotide-binding</keyword>
<protein>
    <submittedName>
        <fullName evidence="9">FOG: TPR repeat</fullName>
    </submittedName>
</protein>
<accession>A0A0X8XCN6</accession>
<feature type="coiled-coil region" evidence="6">
    <location>
        <begin position="585"/>
        <end position="617"/>
    </location>
</feature>
<keyword evidence="3" id="KW-0347">Helicase</keyword>